<dbReference type="EMBL" id="PFGC01000042">
    <property type="protein sequence ID" value="PIW36693.1"/>
    <property type="molecule type" value="Genomic_DNA"/>
</dbReference>
<dbReference type="PANTHER" id="PTHR36978">
    <property type="entry name" value="P-LOOP CONTAINING NUCLEOTIDE TRIPHOSPHATE HYDROLASE"/>
    <property type="match status" value="1"/>
</dbReference>
<dbReference type="Proteomes" id="UP000230292">
    <property type="component" value="Unassembled WGS sequence"/>
</dbReference>
<organism evidence="1 2">
    <name type="scientific">Candidatus Kerfeldbacteria bacterium CG15_BIG_FIL_POST_REV_8_21_14_020_45_12</name>
    <dbReference type="NCBI Taxonomy" id="2014247"/>
    <lineage>
        <taxon>Bacteria</taxon>
        <taxon>Candidatus Kerfeldiibacteriota</taxon>
    </lineage>
</organism>
<dbReference type="AlphaFoldDB" id="A0A2M7H389"/>
<name>A0A2M7H389_9BACT</name>
<comment type="caution">
    <text evidence="1">The sequence shown here is derived from an EMBL/GenBank/DDBJ whole genome shotgun (WGS) entry which is preliminary data.</text>
</comment>
<gene>
    <name evidence="1" type="ORF">COW24_03975</name>
</gene>
<accession>A0A2M7H389</accession>
<evidence type="ECO:0000313" key="2">
    <source>
        <dbReference type="Proteomes" id="UP000230292"/>
    </source>
</evidence>
<dbReference type="InterPro" id="IPR027417">
    <property type="entry name" value="P-loop_NTPase"/>
</dbReference>
<evidence type="ECO:0008006" key="3">
    <source>
        <dbReference type="Google" id="ProtNLM"/>
    </source>
</evidence>
<dbReference type="SUPFAM" id="SSF52540">
    <property type="entry name" value="P-loop containing nucleoside triphosphate hydrolases"/>
    <property type="match status" value="1"/>
</dbReference>
<dbReference type="PANTHER" id="PTHR36978:SF4">
    <property type="entry name" value="P-LOOP CONTAINING NUCLEOSIDE TRIPHOSPHATE HYDROLASE PROTEIN"/>
    <property type="match status" value="1"/>
</dbReference>
<proteinExistence type="predicted"/>
<dbReference type="InterPro" id="IPR040632">
    <property type="entry name" value="Sulfotransfer_4"/>
</dbReference>
<reference evidence="1 2" key="1">
    <citation type="submission" date="2017-09" db="EMBL/GenBank/DDBJ databases">
        <title>Depth-based differentiation of microbial function through sediment-hosted aquifers and enrichment of novel symbionts in the deep terrestrial subsurface.</title>
        <authorList>
            <person name="Probst A.J."/>
            <person name="Ladd B."/>
            <person name="Jarett J.K."/>
            <person name="Geller-Mcgrath D.E."/>
            <person name="Sieber C.M."/>
            <person name="Emerson J.B."/>
            <person name="Anantharaman K."/>
            <person name="Thomas B.C."/>
            <person name="Malmstrom R."/>
            <person name="Stieglmeier M."/>
            <person name="Klingl A."/>
            <person name="Woyke T."/>
            <person name="Ryan C.M."/>
            <person name="Banfield J.F."/>
        </authorList>
    </citation>
    <scope>NUCLEOTIDE SEQUENCE [LARGE SCALE GENOMIC DNA]</scope>
    <source>
        <strain evidence="1">CG15_BIG_FIL_POST_REV_8_21_14_020_45_12</strain>
    </source>
</reference>
<dbReference type="Pfam" id="PF17784">
    <property type="entry name" value="Sulfotransfer_4"/>
    <property type="match status" value="1"/>
</dbReference>
<sequence>MTNLTPKIFCIGLSRTGTTTLTQALRILGFTALHYPLGCFEIQRDQLLPIPERFASADAFTDTPIALTYQKLDRLFPGSKFIHTIRPIESWLSSCEKIIGRPITKEQPLWWRDEQNGLWENDGPKKMILIREQLFGSPLFDKEKYRQAHSRHASEIAEYFTGRSQDILNISISQGDGWELICKFLNLPIPSEPFPHLNSSI</sequence>
<dbReference type="Gene3D" id="3.40.50.300">
    <property type="entry name" value="P-loop containing nucleotide triphosphate hydrolases"/>
    <property type="match status" value="1"/>
</dbReference>
<protein>
    <recommendedName>
        <fullName evidence="3">Sulfotransferase family protein</fullName>
    </recommendedName>
</protein>
<evidence type="ECO:0000313" key="1">
    <source>
        <dbReference type="EMBL" id="PIW36693.1"/>
    </source>
</evidence>